<comment type="caution">
    <text evidence="5">The sequence shown here is derived from an EMBL/GenBank/DDBJ whole genome shotgun (WGS) entry which is preliminary data.</text>
</comment>
<reference evidence="5 6" key="1">
    <citation type="submission" date="2018-09" db="EMBL/GenBank/DDBJ databases">
        <title>The draft genome of Acinetobacter sp. strains.</title>
        <authorList>
            <person name="Qin J."/>
            <person name="Feng Y."/>
            <person name="Zong Z."/>
        </authorList>
    </citation>
    <scope>NUCLEOTIDE SEQUENCE [LARGE SCALE GENOMIC DNA]</scope>
    <source>
        <strain evidence="5 6">WCHAc060003</strain>
    </source>
</reference>
<dbReference type="InterPro" id="IPR058601">
    <property type="entry name" value="Phage_phiTE_015-like"/>
</dbReference>
<dbReference type="SUPFAM" id="SSF53335">
    <property type="entry name" value="S-adenosyl-L-methionine-dependent methyltransferases"/>
    <property type="match status" value="1"/>
</dbReference>
<evidence type="ECO:0000313" key="5">
    <source>
        <dbReference type="EMBL" id="RLL26477.1"/>
    </source>
</evidence>
<dbReference type="RefSeq" id="WP_171406467.1">
    <property type="nucleotide sequence ID" value="NZ_RCHD01000126.1"/>
</dbReference>
<dbReference type="GO" id="GO:0003886">
    <property type="term" value="F:DNA (cytosine-5-)-methyltransferase activity"/>
    <property type="evidence" value="ECO:0007669"/>
    <property type="project" value="UniProtKB-EC"/>
</dbReference>
<evidence type="ECO:0000256" key="3">
    <source>
        <dbReference type="ARBA" id="ARBA00022747"/>
    </source>
</evidence>
<accession>A0A498CZ65</accession>
<dbReference type="Pfam" id="PF00145">
    <property type="entry name" value="DNA_methylase"/>
    <property type="match status" value="1"/>
</dbReference>
<proteinExistence type="predicted"/>
<dbReference type="GO" id="GO:0009307">
    <property type="term" value="P:DNA restriction-modification system"/>
    <property type="evidence" value="ECO:0007669"/>
    <property type="project" value="UniProtKB-KW"/>
</dbReference>
<dbReference type="InterPro" id="IPR001525">
    <property type="entry name" value="C5_MeTfrase"/>
</dbReference>
<dbReference type="GO" id="GO:0032259">
    <property type="term" value="P:methylation"/>
    <property type="evidence" value="ECO:0007669"/>
    <property type="project" value="UniProtKB-KW"/>
</dbReference>
<gene>
    <name evidence="5" type="ORF">D9K80_18640</name>
</gene>
<dbReference type="InterPro" id="IPR029063">
    <property type="entry name" value="SAM-dependent_MTases_sf"/>
</dbReference>
<feature type="non-terminal residue" evidence="5">
    <location>
        <position position="1"/>
    </location>
</feature>
<dbReference type="Gene3D" id="3.90.120.10">
    <property type="entry name" value="DNA Methylase, subunit A, domain 2"/>
    <property type="match status" value="1"/>
</dbReference>
<keyword evidence="1" id="KW-0489">Methyltransferase</keyword>
<dbReference type="EMBL" id="RCHD01000126">
    <property type="protein sequence ID" value="RLL26477.1"/>
    <property type="molecule type" value="Genomic_DNA"/>
</dbReference>
<dbReference type="AlphaFoldDB" id="A0A498CZ65"/>
<keyword evidence="2" id="KW-0808">Transferase</keyword>
<protein>
    <submittedName>
        <fullName evidence="5">Uncharacterized protein</fullName>
    </submittedName>
</protein>
<evidence type="ECO:0000313" key="6">
    <source>
        <dbReference type="Proteomes" id="UP000267166"/>
    </source>
</evidence>
<comment type="catalytic activity">
    <reaction evidence="4">
        <text>a 2'-deoxycytidine in DNA + S-adenosyl-L-methionine = a 5-methyl-2'-deoxycytidine in DNA + S-adenosyl-L-homocysteine + H(+)</text>
        <dbReference type="Rhea" id="RHEA:13681"/>
        <dbReference type="Rhea" id="RHEA-COMP:11369"/>
        <dbReference type="Rhea" id="RHEA-COMP:11370"/>
        <dbReference type="ChEBI" id="CHEBI:15378"/>
        <dbReference type="ChEBI" id="CHEBI:57856"/>
        <dbReference type="ChEBI" id="CHEBI:59789"/>
        <dbReference type="ChEBI" id="CHEBI:85452"/>
        <dbReference type="ChEBI" id="CHEBI:85454"/>
        <dbReference type="EC" id="2.1.1.37"/>
    </reaction>
</comment>
<evidence type="ECO:0000256" key="1">
    <source>
        <dbReference type="ARBA" id="ARBA00022603"/>
    </source>
</evidence>
<evidence type="ECO:0000256" key="2">
    <source>
        <dbReference type="ARBA" id="ARBA00022679"/>
    </source>
</evidence>
<organism evidence="5 6">
    <name type="scientific">Acinetobacter cumulans</name>
    <dbReference type="NCBI Taxonomy" id="2136182"/>
    <lineage>
        <taxon>Bacteria</taxon>
        <taxon>Pseudomonadati</taxon>
        <taxon>Pseudomonadota</taxon>
        <taxon>Gammaproteobacteria</taxon>
        <taxon>Moraxellales</taxon>
        <taxon>Moraxellaceae</taxon>
        <taxon>Acinetobacter</taxon>
    </lineage>
</organism>
<name>A0A498CZ65_9GAMM</name>
<sequence>IPLTKTIHDFLETEKVDQKYYYQPDHKYYPALDAAIQSTDTVFQWRRKYVRENKSNVCPTLTANMGAGGHNVPLIRDAFGIRKLTPKECFAFQGYPVNVLKMPEIADSHLYMQAGNSVTMPLIQRIGEQILEVLIKNLKKGGVMDFQKEKEAFEQWFEENNHTHFMQFAILDGVYQDKHSQTCWEAWQAAKAQAVPEGFVLVPAESLKVALFWMNEDIDPWQMCGDSFADLFEHKPILEKALIEAQEQGHD</sequence>
<dbReference type="Proteomes" id="UP000267166">
    <property type="component" value="Unassembled WGS sequence"/>
</dbReference>
<dbReference type="Pfam" id="PF26207">
    <property type="entry name" value="Phage_phiTE_015"/>
    <property type="match status" value="1"/>
</dbReference>
<evidence type="ECO:0000256" key="4">
    <source>
        <dbReference type="ARBA" id="ARBA00047422"/>
    </source>
</evidence>
<keyword evidence="3" id="KW-0680">Restriction system</keyword>